<feature type="transmembrane region" description="Helical" evidence="6">
    <location>
        <begin position="252"/>
        <end position="278"/>
    </location>
</feature>
<evidence type="ECO:0000259" key="7">
    <source>
        <dbReference type="Pfam" id="PF03772"/>
    </source>
</evidence>
<dbReference type="InterPro" id="IPR052159">
    <property type="entry name" value="Competence_DNA_uptake"/>
</dbReference>
<feature type="domain" description="ComEC/Rec2-related protein" evidence="7">
    <location>
        <begin position="236"/>
        <end position="505"/>
    </location>
</feature>
<name>A0A4Q0P822_9FLAO</name>
<sequence length="678" mass="77362">MKGLNSTILILLAGLLAGIMCYRYFSINLFSGYLLLFTTLCIFIFIHSILYYKRRQSIFSGVLPFLIFIGLGIVIANLNDPLLSSDHFSNVNQSKNSKNLILTIRDELKPGFYDQRYIARISQIDSQFVSGLVILNILKDTSNSSQSKFQIGDRLFTNQSLEDLKKARNPYQFDYAAYLNSQKIYAQITARNVQILKLSKNKKSFSGYAHHSRNYLKNKVDNYPFHKDSKAVMNALLLGQRNDLSDELQESYINAGVIHILAVSGLHVGILMLILQLILKPLGNYPGSRILRGLIVITCIWLFAILTGSSASVLRAATMFSFIQVGILLNQRQASINALIISAFFLILFNPNIIFEVGFQLSYAAVFFIMWLYPILEKVWQPRNKILKYYWQLVVISFTAQIGVLPLSLYYFHQFPGIFLIANMVIIPALGTLLILGIIILIFASLDILPLVITSIYDSILIMLNNCVRYLAQYESLLITNIYFSAALVFIGYAIIISWGSLLQKWNYSKLCFFLLTLIALPLSLIISRSNQSKNRLYILHNYNSSLIAIQDRNQNLIIQSEKDAVIPQSIVANFKENQLVNTVCQDVIEDYYHIDGRRVLRVDSLGLYDLPQLNPDYILLTHSPKINLDRLISIYPNVQIISDATNYKSYTARWEATCIKQKIPFHNTYEKGFYIID</sequence>
<dbReference type="Pfam" id="PF13567">
    <property type="entry name" value="DUF4131"/>
    <property type="match status" value="1"/>
</dbReference>
<feature type="transmembrane region" description="Helical" evidence="6">
    <location>
        <begin position="58"/>
        <end position="78"/>
    </location>
</feature>
<dbReference type="OrthoDB" id="9761531at2"/>
<feature type="transmembrane region" description="Helical" evidence="6">
    <location>
        <begin position="478"/>
        <end position="499"/>
    </location>
</feature>
<evidence type="ECO:0000256" key="6">
    <source>
        <dbReference type="SAM" id="Phobius"/>
    </source>
</evidence>
<evidence type="ECO:0000256" key="1">
    <source>
        <dbReference type="ARBA" id="ARBA00004651"/>
    </source>
</evidence>
<dbReference type="InterPro" id="IPR025405">
    <property type="entry name" value="DUF4131"/>
</dbReference>
<feature type="transmembrane region" description="Helical" evidence="6">
    <location>
        <begin position="336"/>
        <end position="355"/>
    </location>
</feature>
<proteinExistence type="predicted"/>
<evidence type="ECO:0000256" key="3">
    <source>
        <dbReference type="ARBA" id="ARBA00022692"/>
    </source>
</evidence>
<feature type="domain" description="DUF4131" evidence="8">
    <location>
        <begin position="33"/>
        <end position="194"/>
    </location>
</feature>
<dbReference type="GO" id="GO:0005886">
    <property type="term" value="C:plasma membrane"/>
    <property type="evidence" value="ECO:0007669"/>
    <property type="project" value="UniProtKB-SubCell"/>
</dbReference>
<dbReference type="EMBL" id="QOVM01000003">
    <property type="protein sequence ID" value="RXG22843.1"/>
    <property type="molecule type" value="Genomic_DNA"/>
</dbReference>
<keyword evidence="3 6" id="KW-0812">Transmembrane</keyword>
<dbReference type="NCBIfam" id="TIGR00360">
    <property type="entry name" value="ComEC_N-term"/>
    <property type="match status" value="1"/>
</dbReference>
<comment type="caution">
    <text evidence="9">The sequence shown here is derived from an EMBL/GenBank/DDBJ whole genome shotgun (WGS) entry which is preliminary data.</text>
</comment>
<feature type="transmembrane region" description="Helical" evidence="6">
    <location>
        <begin position="511"/>
        <end position="528"/>
    </location>
</feature>
<organism evidence="9 10">
    <name type="scientific">Leeuwenhoekiella aequorea</name>
    <dbReference type="NCBI Taxonomy" id="283736"/>
    <lineage>
        <taxon>Bacteria</taxon>
        <taxon>Pseudomonadati</taxon>
        <taxon>Bacteroidota</taxon>
        <taxon>Flavobacteriia</taxon>
        <taxon>Flavobacteriales</taxon>
        <taxon>Flavobacteriaceae</taxon>
        <taxon>Leeuwenhoekiella</taxon>
    </lineage>
</organism>
<reference evidence="9 10" key="1">
    <citation type="submission" date="2018-07" db="EMBL/GenBank/DDBJ databases">
        <title>Leeuwenhoekiella genomics.</title>
        <authorList>
            <person name="Tahon G."/>
            <person name="Willems A."/>
        </authorList>
    </citation>
    <scope>NUCLEOTIDE SEQUENCE [LARGE SCALE GENOMIC DNA]</scope>
    <source>
        <strain evidence="9 10">LMG 22550</strain>
    </source>
</reference>
<evidence type="ECO:0000259" key="8">
    <source>
        <dbReference type="Pfam" id="PF13567"/>
    </source>
</evidence>
<feature type="transmembrane region" description="Helical" evidence="6">
    <location>
        <begin position="290"/>
        <end position="306"/>
    </location>
</feature>
<protein>
    <submittedName>
        <fullName evidence="9">Competence protein ComEC</fullName>
    </submittedName>
</protein>
<feature type="transmembrane region" description="Helical" evidence="6">
    <location>
        <begin position="389"/>
        <end position="412"/>
    </location>
</feature>
<evidence type="ECO:0000313" key="9">
    <source>
        <dbReference type="EMBL" id="RXG22843.1"/>
    </source>
</evidence>
<evidence type="ECO:0000256" key="5">
    <source>
        <dbReference type="ARBA" id="ARBA00023136"/>
    </source>
</evidence>
<comment type="subcellular location">
    <subcellularLocation>
        <location evidence="1">Cell membrane</location>
        <topology evidence="1">Multi-pass membrane protein</topology>
    </subcellularLocation>
</comment>
<dbReference type="RefSeq" id="WP_128757790.1">
    <property type="nucleotide sequence ID" value="NZ_QOVM01000003.1"/>
</dbReference>
<keyword evidence="5 6" id="KW-0472">Membrane</keyword>
<keyword evidence="10" id="KW-1185">Reference proteome</keyword>
<evidence type="ECO:0000256" key="2">
    <source>
        <dbReference type="ARBA" id="ARBA00022475"/>
    </source>
</evidence>
<feature type="transmembrane region" description="Helical" evidence="6">
    <location>
        <begin position="7"/>
        <end position="25"/>
    </location>
</feature>
<dbReference type="PANTHER" id="PTHR30619">
    <property type="entry name" value="DNA INTERNALIZATION/COMPETENCE PROTEIN COMEC/REC2"/>
    <property type="match status" value="1"/>
</dbReference>
<feature type="transmembrane region" description="Helical" evidence="6">
    <location>
        <begin position="31"/>
        <end position="51"/>
    </location>
</feature>
<dbReference type="AlphaFoldDB" id="A0A4Q0P822"/>
<accession>A0A4Q0P822</accession>
<dbReference type="PANTHER" id="PTHR30619:SF1">
    <property type="entry name" value="RECOMBINATION PROTEIN 2"/>
    <property type="match status" value="1"/>
</dbReference>
<feature type="transmembrane region" description="Helical" evidence="6">
    <location>
        <begin position="451"/>
        <end position="472"/>
    </location>
</feature>
<gene>
    <name evidence="9" type="ORF">DSM00_1947</name>
</gene>
<feature type="transmembrane region" description="Helical" evidence="6">
    <location>
        <begin position="418"/>
        <end position="444"/>
    </location>
</feature>
<dbReference type="Pfam" id="PF03772">
    <property type="entry name" value="Competence"/>
    <property type="match status" value="1"/>
</dbReference>
<dbReference type="Proteomes" id="UP000289238">
    <property type="component" value="Unassembled WGS sequence"/>
</dbReference>
<keyword evidence="4 6" id="KW-1133">Transmembrane helix</keyword>
<evidence type="ECO:0000313" key="10">
    <source>
        <dbReference type="Proteomes" id="UP000289238"/>
    </source>
</evidence>
<keyword evidence="2" id="KW-1003">Cell membrane</keyword>
<evidence type="ECO:0000256" key="4">
    <source>
        <dbReference type="ARBA" id="ARBA00022989"/>
    </source>
</evidence>
<feature type="transmembrane region" description="Helical" evidence="6">
    <location>
        <begin position="361"/>
        <end position="377"/>
    </location>
</feature>
<dbReference type="InterPro" id="IPR004477">
    <property type="entry name" value="ComEC_N"/>
</dbReference>